<evidence type="ECO:0000313" key="2">
    <source>
        <dbReference type="EMBL" id="KTT69118.1"/>
    </source>
</evidence>
<dbReference type="PANTHER" id="PTHR32114">
    <property type="entry name" value="ABC TRANSPORTER ABCH.3"/>
    <property type="match status" value="1"/>
</dbReference>
<dbReference type="EMBL" id="LDTD01000076">
    <property type="protein sequence ID" value="KTT69118.1"/>
    <property type="molecule type" value="Genomic_DNA"/>
</dbReference>
<evidence type="ECO:0000256" key="1">
    <source>
        <dbReference type="SAM" id="Coils"/>
    </source>
</evidence>
<proteinExistence type="predicted"/>
<dbReference type="InterPro" id="IPR027417">
    <property type="entry name" value="P-loop_NTPase"/>
</dbReference>
<accession>A0A147HW51</accession>
<reference evidence="2 3" key="1">
    <citation type="journal article" date="2016" name="Front. Microbiol.">
        <title>Genomic Resource of Rice Seed Associated Bacteria.</title>
        <authorList>
            <person name="Midha S."/>
            <person name="Bansal K."/>
            <person name="Sharma S."/>
            <person name="Kumar N."/>
            <person name="Patil P.P."/>
            <person name="Chaudhry V."/>
            <person name="Patil P.B."/>
        </authorList>
    </citation>
    <scope>NUCLEOTIDE SEQUENCE [LARGE SCALE GENOMIC DNA]</scope>
    <source>
        <strain evidence="2 3">NS319</strain>
    </source>
</reference>
<dbReference type="Gene3D" id="3.40.50.300">
    <property type="entry name" value="P-loop containing nucleotide triphosphate hydrolases"/>
    <property type="match status" value="1"/>
</dbReference>
<keyword evidence="1" id="KW-0175">Coiled coil</keyword>
<dbReference type="RefSeq" id="WP_058733697.1">
    <property type="nucleotide sequence ID" value="NZ_LDTD01000076.1"/>
</dbReference>
<evidence type="ECO:0000313" key="3">
    <source>
        <dbReference type="Proteomes" id="UP000072867"/>
    </source>
</evidence>
<dbReference type="SUPFAM" id="SSF52540">
    <property type="entry name" value="P-loop containing nucleoside triphosphate hydrolases"/>
    <property type="match status" value="1"/>
</dbReference>
<organism evidence="2 3">
    <name type="scientific">Sphingomonas sanguinis</name>
    <dbReference type="NCBI Taxonomy" id="33051"/>
    <lineage>
        <taxon>Bacteria</taxon>
        <taxon>Pseudomonadati</taxon>
        <taxon>Pseudomonadota</taxon>
        <taxon>Alphaproteobacteria</taxon>
        <taxon>Sphingomonadales</taxon>
        <taxon>Sphingomonadaceae</taxon>
        <taxon>Sphingomonas</taxon>
    </lineage>
</organism>
<dbReference type="AlphaFoldDB" id="A0A147HW51"/>
<dbReference type="PATRIC" id="fig|33051.3.peg.3460"/>
<dbReference type="Proteomes" id="UP000072867">
    <property type="component" value="Unassembled WGS sequence"/>
</dbReference>
<sequence>MSVRLRLCSLSYHGPFRKPAVVTFKPGMNVIYGASNTGKSFIVDTIDFMLGGKGPLRDIPERVGYKHVLLGMETTVGDQFTIGRAVDGGPFVLYEGLFAEEMPSIDGKVLADQHNDRRDDNLSAFLLEKLGLAHKRVRRNKKGDTNSLSFRNLARLVVINEEEIIQQRSPLSDGGYGMGDTANTSVFKLLLTGVDDTSLAAAKTRSPEDQTRDAQILLLDQLIADYRKQVKDLAGSDELQEQLDKLEAAMEGQSEQLAISEAGFRTASTERRDLARRVEEGRNRLAEITVLLERFLLLGAHYRSDLARLEAIAEAGTLFGALGEVDCPLCGAAPDQHKQTDDCEGNASLIAAAARAEIAKITSRQADLDSTIDALRNEAVQFERRLPRLEERLTAVAGEIDRVVAPNLKQLRSSYRQLADKTGEVREGIAVHRGLLDFEDRKAKLEREMADGSGSSSTADVDLSTSTADRFATIVRDVLKAWHFPGVDRVHFDMKVRDLVINGKARTSFGKGLRAITQTAFSTGLLEYCVAEKTPHPGFLVVDSPLLSYREPDGAADDLRSTDLNDHFYSYFESWGSDRQVLIVENTDPPANVKASPQAVMFTGIEGLGRAGLFPAPQAASEEPAASD</sequence>
<name>A0A147HW51_9SPHN</name>
<gene>
    <name evidence="2" type="ORF">NS319_11290</name>
</gene>
<feature type="coiled-coil region" evidence="1">
    <location>
        <begin position="358"/>
        <end position="392"/>
    </location>
</feature>
<protein>
    <recommendedName>
        <fullName evidence="4">Rad50/SbcC-type AAA domain-containing protein</fullName>
    </recommendedName>
</protein>
<comment type="caution">
    <text evidence="2">The sequence shown here is derived from an EMBL/GenBank/DDBJ whole genome shotgun (WGS) entry which is preliminary data.</text>
</comment>
<evidence type="ECO:0008006" key="4">
    <source>
        <dbReference type="Google" id="ProtNLM"/>
    </source>
</evidence>
<dbReference type="PANTHER" id="PTHR32114:SF2">
    <property type="entry name" value="ABC TRANSPORTER ABCH.3"/>
    <property type="match status" value="1"/>
</dbReference>